<dbReference type="AlphaFoldDB" id="A0A2U2B3N8"/>
<comment type="caution">
    <text evidence="1">The sequence shown here is derived from an EMBL/GenBank/DDBJ whole genome shotgun (WGS) entry which is preliminary data.</text>
</comment>
<name>A0A2U2B3N8_9BACT</name>
<proteinExistence type="predicted"/>
<dbReference type="Proteomes" id="UP000244956">
    <property type="component" value="Unassembled WGS sequence"/>
</dbReference>
<gene>
    <name evidence="1" type="ORF">DDZ16_19485</name>
</gene>
<sequence length="63" mass="6964">MTSLSALFSGPWKGPIWITPGEKPGAKRHQNTWSLKGANWQHGDIMVFTGICYSEQSGAIFIK</sequence>
<evidence type="ECO:0000313" key="1">
    <source>
        <dbReference type="EMBL" id="PWD97675.1"/>
    </source>
</evidence>
<reference evidence="1 2" key="1">
    <citation type="submission" date="2018-05" db="EMBL/GenBank/DDBJ databases">
        <title>Marinilabilia rubrum sp. nov., isolated from saltern sediment.</title>
        <authorList>
            <person name="Zhang R."/>
        </authorList>
    </citation>
    <scope>NUCLEOTIDE SEQUENCE [LARGE SCALE GENOMIC DNA]</scope>
    <source>
        <strain evidence="1 2">WTE16</strain>
    </source>
</reference>
<accession>A0A2U2B3N8</accession>
<keyword evidence="2" id="KW-1185">Reference proteome</keyword>
<evidence type="ECO:0000313" key="2">
    <source>
        <dbReference type="Proteomes" id="UP000244956"/>
    </source>
</evidence>
<protein>
    <submittedName>
        <fullName evidence="1">Uncharacterized protein</fullName>
    </submittedName>
</protein>
<dbReference type="EMBL" id="QEWP01000028">
    <property type="protein sequence ID" value="PWD97675.1"/>
    <property type="molecule type" value="Genomic_DNA"/>
</dbReference>
<organism evidence="1 2">
    <name type="scientific">Marinilabilia rubra</name>
    <dbReference type="NCBI Taxonomy" id="2162893"/>
    <lineage>
        <taxon>Bacteria</taxon>
        <taxon>Pseudomonadati</taxon>
        <taxon>Bacteroidota</taxon>
        <taxon>Bacteroidia</taxon>
        <taxon>Marinilabiliales</taxon>
        <taxon>Marinilabiliaceae</taxon>
        <taxon>Marinilabilia</taxon>
    </lineage>
</organism>